<accession>A0A4V1LTE3</accession>
<dbReference type="RefSeq" id="WP_129120788.1">
    <property type="nucleotide sequence ID" value="NZ_PEIB01000001.1"/>
</dbReference>
<dbReference type="GO" id="GO:0006281">
    <property type="term" value="P:DNA repair"/>
    <property type="evidence" value="ECO:0007669"/>
    <property type="project" value="TreeGrafter"/>
</dbReference>
<proteinExistence type="predicted"/>
<comment type="caution">
    <text evidence="1">The sequence shown here is derived from an EMBL/GenBank/DDBJ whole genome shotgun (WGS) entry which is preliminary data.</text>
</comment>
<dbReference type="InterPro" id="IPR041492">
    <property type="entry name" value="HAD_2"/>
</dbReference>
<dbReference type="Pfam" id="PF13419">
    <property type="entry name" value="HAD_2"/>
    <property type="match status" value="1"/>
</dbReference>
<dbReference type="SFLD" id="SFLDS00003">
    <property type="entry name" value="Haloacid_Dehalogenase"/>
    <property type="match status" value="1"/>
</dbReference>
<reference evidence="1 2" key="1">
    <citation type="submission" date="2017-10" db="EMBL/GenBank/DDBJ databases">
        <title>Nyctiphanis sp. nov., isolated from the stomach of the euphausiid Nyctiphanes simplex (Hansen, 1911) in the Gulf of California.</title>
        <authorList>
            <person name="Gomez-Gil B."/>
            <person name="Aguilar-Mendez M."/>
            <person name="Lopez-Cortes A."/>
            <person name="Gomez-Gutierrez J."/>
            <person name="Roque A."/>
            <person name="Lang E."/>
            <person name="Gonzalez-Castillo A."/>
        </authorList>
    </citation>
    <scope>NUCLEOTIDE SEQUENCE [LARGE SCALE GENOMIC DNA]</scope>
    <source>
        <strain evidence="1 2">CAIM 600</strain>
    </source>
</reference>
<organism evidence="1 2">
    <name type="scientific">Veronia nyctiphanis</name>
    <dbReference type="NCBI Taxonomy" id="1278244"/>
    <lineage>
        <taxon>Bacteria</taxon>
        <taxon>Pseudomonadati</taxon>
        <taxon>Pseudomonadota</taxon>
        <taxon>Gammaproteobacteria</taxon>
        <taxon>Vibrionales</taxon>
        <taxon>Vibrionaceae</taxon>
        <taxon>Veronia</taxon>
    </lineage>
</organism>
<protein>
    <submittedName>
        <fullName evidence="1">Phosphoglycolate phosphatase</fullName>
    </submittedName>
</protein>
<dbReference type="AlphaFoldDB" id="A0A4V1LTE3"/>
<gene>
    <name evidence="1" type="ORF">CS022_01490</name>
</gene>
<dbReference type="EMBL" id="PEIB01000001">
    <property type="protein sequence ID" value="RXJ74898.1"/>
    <property type="molecule type" value="Genomic_DNA"/>
</dbReference>
<keyword evidence="2" id="KW-1185">Reference proteome</keyword>
<dbReference type="Gene3D" id="3.40.50.1000">
    <property type="entry name" value="HAD superfamily/HAD-like"/>
    <property type="match status" value="1"/>
</dbReference>
<dbReference type="Gene3D" id="1.10.150.240">
    <property type="entry name" value="Putative phosphatase, domain 2"/>
    <property type="match status" value="1"/>
</dbReference>
<dbReference type="OrthoDB" id="9782449at2"/>
<dbReference type="GO" id="GO:0005829">
    <property type="term" value="C:cytosol"/>
    <property type="evidence" value="ECO:0007669"/>
    <property type="project" value="TreeGrafter"/>
</dbReference>
<dbReference type="NCBIfam" id="TIGR01549">
    <property type="entry name" value="HAD-SF-IA-v1"/>
    <property type="match status" value="1"/>
</dbReference>
<dbReference type="GO" id="GO:0008967">
    <property type="term" value="F:phosphoglycolate phosphatase activity"/>
    <property type="evidence" value="ECO:0007669"/>
    <property type="project" value="TreeGrafter"/>
</dbReference>
<dbReference type="InterPro" id="IPR006439">
    <property type="entry name" value="HAD-SF_hydro_IA"/>
</dbReference>
<dbReference type="InterPro" id="IPR023198">
    <property type="entry name" value="PGP-like_dom2"/>
</dbReference>
<sequence>MSQSMLARYKLIIFDWDGTLMDSVPKIIDSFHRAASSIPDLPVRTDEEFKATIGQSIEVAFSELYPDASNLQQESWLVAFRDAFFADHSVGKQLFHSALLLLDQLKANGQLIAVATGKKRHGLDKDLANNALLDFFDATRCSDETASKPDPKMVVEILEKLNCRPSDALLIGDSHHDMQLAVNAGVDALGLTHGVADREILEQYQPIAIADDLQELLEQ</sequence>
<dbReference type="SFLD" id="SFLDG01129">
    <property type="entry name" value="C1.5:_HAD__Beta-PGM__Phosphata"/>
    <property type="match status" value="1"/>
</dbReference>
<dbReference type="PANTHER" id="PTHR43434:SF24">
    <property type="entry name" value="HYDROLASE-RELATED"/>
    <property type="match status" value="1"/>
</dbReference>
<dbReference type="PANTHER" id="PTHR43434">
    <property type="entry name" value="PHOSPHOGLYCOLATE PHOSPHATASE"/>
    <property type="match status" value="1"/>
</dbReference>
<dbReference type="InterPro" id="IPR050155">
    <property type="entry name" value="HAD-like_hydrolase_sf"/>
</dbReference>
<evidence type="ECO:0000313" key="1">
    <source>
        <dbReference type="EMBL" id="RXJ74898.1"/>
    </source>
</evidence>
<dbReference type="Proteomes" id="UP000290287">
    <property type="component" value="Unassembled WGS sequence"/>
</dbReference>
<name>A0A4V1LTE3_9GAMM</name>
<dbReference type="SUPFAM" id="SSF56784">
    <property type="entry name" value="HAD-like"/>
    <property type="match status" value="1"/>
</dbReference>
<dbReference type="InterPro" id="IPR023214">
    <property type="entry name" value="HAD_sf"/>
</dbReference>
<evidence type="ECO:0000313" key="2">
    <source>
        <dbReference type="Proteomes" id="UP000290287"/>
    </source>
</evidence>
<dbReference type="InterPro" id="IPR036412">
    <property type="entry name" value="HAD-like_sf"/>
</dbReference>